<feature type="signal peptide" evidence="2">
    <location>
        <begin position="1"/>
        <end position="19"/>
    </location>
</feature>
<feature type="chain" id="PRO_5046770961" evidence="2">
    <location>
        <begin position="20"/>
        <end position="165"/>
    </location>
</feature>
<reference evidence="4" key="1">
    <citation type="submission" date="2025-08" db="UniProtKB">
        <authorList>
            <consortium name="RefSeq"/>
        </authorList>
    </citation>
    <scope>IDENTIFICATION</scope>
</reference>
<keyword evidence="3" id="KW-1185">Reference proteome</keyword>
<keyword evidence="2" id="KW-0732">Signal</keyword>
<keyword evidence="1" id="KW-1133">Transmembrane helix</keyword>
<gene>
    <name evidence="4" type="primary">LOC136084511</name>
</gene>
<dbReference type="Proteomes" id="UP001652625">
    <property type="component" value="Chromosome 09"/>
</dbReference>
<evidence type="ECO:0000256" key="2">
    <source>
        <dbReference type="SAM" id="SignalP"/>
    </source>
</evidence>
<keyword evidence="1" id="KW-0472">Membrane</keyword>
<accession>A0ABM4CG26</accession>
<name>A0ABM4CG26_HYDVU</name>
<evidence type="ECO:0000313" key="4">
    <source>
        <dbReference type="RefSeq" id="XP_065660666.1"/>
    </source>
</evidence>
<evidence type="ECO:0000256" key="1">
    <source>
        <dbReference type="SAM" id="Phobius"/>
    </source>
</evidence>
<dbReference type="RefSeq" id="XP_065660666.1">
    <property type="nucleotide sequence ID" value="XM_065804594.1"/>
</dbReference>
<feature type="transmembrane region" description="Helical" evidence="1">
    <location>
        <begin position="100"/>
        <end position="121"/>
    </location>
</feature>
<organism evidence="3 4">
    <name type="scientific">Hydra vulgaris</name>
    <name type="common">Hydra</name>
    <name type="synonym">Hydra attenuata</name>
    <dbReference type="NCBI Taxonomy" id="6087"/>
    <lineage>
        <taxon>Eukaryota</taxon>
        <taxon>Metazoa</taxon>
        <taxon>Cnidaria</taxon>
        <taxon>Hydrozoa</taxon>
        <taxon>Hydroidolina</taxon>
        <taxon>Anthoathecata</taxon>
        <taxon>Aplanulata</taxon>
        <taxon>Hydridae</taxon>
        <taxon>Hydra</taxon>
    </lineage>
</organism>
<sequence>MKFLLLLSLFCIYTKLAFSKSLKGEQLACGKNTDGLDIFFTVAGPASCAVCLCNADLKEGVSYKNCETCCCEYVSNTKINDYKHLENKKDGQKLLTTRKVLYSLIFFTCLLLILLALGFLYHKKRYCSSQPPIQSTENDDVLNKIKIITNDETIYITEEHNLVLN</sequence>
<proteinExistence type="predicted"/>
<keyword evidence="1" id="KW-0812">Transmembrane</keyword>
<protein>
    <submittedName>
        <fullName evidence="4">Uncharacterized protein LOC136084511</fullName>
    </submittedName>
</protein>
<evidence type="ECO:0000313" key="3">
    <source>
        <dbReference type="Proteomes" id="UP001652625"/>
    </source>
</evidence>
<dbReference type="GeneID" id="136084511"/>